<sequence length="515" mass="56166">SSLSRRPRNHGDKPPPPPSLQLSPLVTVHPVSGTGAQSNTQGPRRGMCFPCTGSSCPLMGQSAGKFNMSSVNPGTKFFLTTGQDSPFGRYSYKVKVLLEGSVWPNPGYMSVALKGARVQTLEYQLHNGILSPGAIYEVFIHSEVDVGEVKEMIFKWNNYIFNPLKPKYSASKIELVRGKDNKILERITDDDFRKADEFIKLMRILYTSTLAVSSENMPTCGQILPILKKLEAHFTVTDGDSSFAASIKEKIWTDLSKRYQDDEISAFLEEATIMDPRFKSKVDNNEAWDRLKTAAVKTVGPELEHQLPAVQEDCAESESDCETTQGQRTSVSVSDQGEEGEESESDCETTQGQRTSVSVSDQGEEGEESESDCETTQGQRTSVSVSDQEEEGEEESGAVCATSAKVVMKSYSCCYSPLLESDVGNSDEESWAIGDTVIALYPGDQPCVPPCKNVSPGRLSLDGIGCPNVTLTAYYMGGEPDKIVDFIGQECPAPPEATEPPSDATRPQYGRSIIG</sequence>
<feature type="compositionally biased region" description="Acidic residues" evidence="1">
    <location>
        <begin position="387"/>
        <end position="396"/>
    </location>
</feature>
<dbReference type="EMBL" id="JANIIK010000109">
    <property type="protein sequence ID" value="KAJ3597242.1"/>
    <property type="molecule type" value="Genomic_DNA"/>
</dbReference>
<feature type="region of interest" description="Disordered" evidence="1">
    <location>
        <begin position="311"/>
        <end position="397"/>
    </location>
</feature>
<dbReference type="AlphaFoldDB" id="A0A9Q0E382"/>
<dbReference type="InterPro" id="IPR012337">
    <property type="entry name" value="RNaseH-like_sf"/>
</dbReference>
<dbReference type="InterPro" id="IPR036392">
    <property type="entry name" value="PLAT/LH2_dom_sf"/>
</dbReference>
<feature type="region of interest" description="Disordered" evidence="1">
    <location>
        <begin position="1"/>
        <end position="44"/>
    </location>
</feature>
<feature type="non-terminal residue" evidence="2">
    <location>
        <position position="515"/>
    </location>
</feature>
<evidence type="ECO:0000256" key="1">
    <source>
        <dbReference type="SAM" id="MobiDB-lite"/>
    </source>
</evidence>
<dbReference type="Gene3D" id="2.60.60.20">
    <property type="entry name" value="PLAT/LH2 domain"/>
    <property type="match status" value="1"/>
</dbReference>
<evidence type="ECO:0000313" key="2">
    <source>
        <dbReference type="EMBL" id="KAJ3597242.1"/>
    </source>
</evidence>
<dbReference type="OrthoDB" id="10050977at2759"/>
<feature type="compositionally biased region" description="Polar residues" evidence="1">
    <location>
        <begin position="374"/>
        <end position="386"/>
    </location>
</feature>
<name>A0A9Q0E382_9TELE</name>
<proteinExistence type="predicted"/>
<dbReference type="SUPFAM" id="SSF49723">
    <property type="entry name" value="Lipase/lipooxygenase domain (PLAT/LH2 domain)"/>
    <property type="match status" value="1"/>
</dbReference>
<feature type="compositionally biased region" description="Acidic residues" evidence="1">
    <location>
        <begin position="336"/>
        <end position="347"/>
    </location>
</feature>
<evidence type="ECO:0000313" key="3">
    <source>
        <dbReference type="Proteomes" id="UP001148018"/>
    </source>
</evidence>
<dbReference type="InterPro" id="IPR000734">
    <property type="entry name" value="TAG_lipase"/>
</dbReference>
<dbReference type="Proteomes" id="UP001148018">
    <property type="component" value="Unassembled WGS sequence"/>
</dbReference>
<dbReference type="PRINTS" id="PR00821">
    <property type="entry name" value="TAGLIPASE"/>
</dbReference>
<comment type="caution">
    <text evidence="2">The sequence shown here is derived from an EMBL/GenBank/DDBJ whole genome shotgun (WGS) entry which is preliminary data.</text>
</comment>
<feature type="compositionally biased region" description="Acidic residues" evidence="1">
    <location>
        <begin position="362"/>
        <end position="373"/>
    </location>
</feature>
<gene>
    <name evidence="2" type="ORF">NHX12_000770</name>
</gene>
<reference evidence="2" key="1">
    <citation type="submission" date="2022-07" db="EMBL/GenBank/DDBJ databases">
        <title>Chromosome-level genome of Muraenolepis orangiensis.</title>
        <authorList>
            <person name="Kim J."/>
        </authorList>
    </citation>
    <scope>NUCLEOTIDE SEQUENCE</scope>
    <source>
        <strain evidence="2">KU_S4_2022</strain>
        <tissue evidence="2">Muscle</tissue>
    </source>
</reference>
<feature type="region of interest" description="Disordered" evidence="1">
    <location>
        <begin position="490"/>
        <end position="515"/>
    </location>
</feature>
<protein>
    <submittedName>
        <fullName evidence="2">Uncharacterized protein</fullName>
    </submittedName>
</protein>
<accession>A0A9Q0E382</accession>
<dbReference type="GO" id="GO:0016298">
    <property type="term" value="F:lipase activity"/>
    <property type="evidence" value="ECO:0007669"/>
    <property type="project" value="InterPro"/>
</dbReference>
<dbReference type="SUPFAM" id="SSF53098">
    <property type="entry name" value="Ribonuclease H-like"/>
    <property type="match status" value="1"/>
</dbReference>
<organism evidence="2 3">
    <name type="scientific">Muraenolepis orangiensis</name>
    <name type="common">Patagonian moray cod</name>
    <dbReference type="NCBI Taxonomy" id="630683"/>
    <lineage>
        <taxon>Eukaryota</taxon>
        <taxon>Metazoa</taxon>
        <taxon>Chordata</taxon>
        <taxon>Craniata</taxon>
        <taxon>Vertebrata</taxon>
        <taxon>Euteleostomi</taxon>
        <taxon>Actinopterygii</taxon>
        <taxon>Neopterygii</taxon>
        <taxon>Teleostei</taxon>
        <taxon>Neoteleostei</taxon>
        <taxon>Acanthomorphata</taxon>
        <taxon>Zeiogadaria</taxon>
        <taxon>Gadariae</taxon>
        <taxon>Gadiformes</taxon>
        <taxon>Muraenolepidoidei</taxon>
        <taxon>Muraenolepididae</taxon>
        <taxon>Muraenolepis</taxon>
    </lineage>
</organism>
<keyword evidence="3" id="KW-1185">Reference proteome</keyword>